<feature type="region of interest" description="Disordered" evidence="5">
    <location>
        <begin position="792"/>
        <end position="829"/>
    </location>
</feature>
<dbReference type="InterPro" id="IPR001611">
    <property type="entry name" value="Leu-rich_rpt"/>
</dbReference>
<keyword evidence="2" id="KW-0963">Cytoplasm</keyword>
<feature type="region of interest" description="Disordered" evidence="5">
    <location>
        <begin position="694"/>
        <end position="753"/>
    </location>
</feature>
<keyword evidence="7" id="KW-1185">Reference proteome</keyword>
<feature type="compositionally biased region" description="Basic residues" evidence="5">
    <location>
        <begin position="923"/>
        <end position="932"/>
    </location>
</feature>
<feature type="compositionally biased region" description="Polar residues" evidence="5">
    <location>
        <begin position="709"/>
        <end position="727"/>
    </location>
</feature>
<feature type="compositionally biased region" description="Low complexity" evidence="5">
    <location>
        <begin position="694"/>
        <end position="706"/>
    </location>
</feature>
<dbReference type="InterPro" id="IPR032675">
    <property type="entry name" value="LRR_dom_sf"/>
</dbReference>
<proteinExistence type="predicted"/>
<feature type="region of interest" description="Disordered" evidence="5">
    <location>
        <begin position="31"/>
        <end position="50"/>
    </location>
</feature>
<feature type="compositionally biased region" description="Polar residues" evidence="5">
    <location>
        <begin position="540"/>
        <end position="549"/>
    </location>
</feature>
<feature type="compositionally biased region" description="Basic and acidic residues" evidence="5">
    <location>
        <begin position="278"/>
        <end position="294"/>
    </location>
</feature>
<feature type="compositionally biased region" description="Basic and acidic residues" evidence="5">
    <location>
        <begin position="607"/>
        <end position="633"/>
    </location>
</feature>
<evidence type="ECO:0000313" key="7">
    <source>
        <dbReference type="Proteomes" id="UP000246740"/>
    </source>
</evidence>
<comment type="subcellular location">
    <subcellularLocation>
        <location evidence="1">Cytoplasm</location>
    </subcellularLocation>
</comment>
<dbReference type="PANTHER" id="PTHR15454">
    <property type="entry name" value="NISCHARIN RELATED"/>
    <property type="match status" value="1"/>
</dbReference>
<feature type="compositionally biased region" description="Low complexity" evidence="5">
    <location>
        <begin position="933"/>
        <end position="944"/>
    </location>
</feature>
<dbReference type="Proteomes" id="UP000246740">
    <property type="component" value="Unassembled WGS sequence"/>
</dbReference>
<dbReference type="Pfam" id="PF13855">
    <property type="entry name" value="LRR_8"/>
    <property type="match status" value="1"/>
</dbReference>
<evidence type="ECO:0000313" key="6">
    <source>
        <dbReference type="EMBL" id="PWZ02062.1"/>
    </source>
</evidence>
<feature type="compositionally biased region" description="Gly residues" evidence="5">
    <location>
        <begin position="801"/>
        <end position="814"/>
    </location>
</feature>
<dbReference type="AlphaFoldDB" id="A0A317XVF4"/>
<dbReference type="InParanoid" id="A0A317XVF4"/>
<feature type="compositionally biased region" description="Polar residues" evidence="5">
    <location>
        <begin position="653"/>
        <end position="672"/>
    </location>
</feature>
<gene>
    <name evidence="6" type="ORF">BCV70DRAFT_157234</name>
</gene>
<sequence length="962" mass="101530">MDSINGDQWVADYARWIRVHEAKLGDAGRRALTQAPKPPSSASSASQPASGLSSTFWSVVSLGTITSASGHTVPAATAAASQAGLRPMLLRQNPHNLYYLLIRFEALGLPVGPLDVKIPAAARPTSYFSFVSTNTISADKDDTMSLSSIRSRMSVVSSSFSVASWFGSTAPKYDPTTDLRYLYACLTKIPSLRIGPIPSRKLIQDFEDCPGQSAVPMDVFKNLQLLELDDVDPRTLIGWDRLSIQLRSLTCKRSTIEDISDLLIDLVVTDVRRRRGDKASTFDTDHERSTDGHGVEVPSQQISRSATPAPITGEKEPGSATPKLPADLPSIAWHFLRYLNLSCNNLTFVPVEPLSCLSGLTHLDLSSNLLNVVPPSLSHLPSLTSLNISDNLIDSVLGIYDTLPAIRVLNLSKNRLESLCGLERLFTLERIDLRTNCIYEAGEVGRLATLPGIREVYVKDNPLVDELLDYRVDCFVEFASEGRAVLLDGEAPGFFEKQRITERVPNAEALLAASTAAATNRAKGNSNTGEEEQEAKLAQNAATSRNATVVRNVRHRNHSHAVGQTGGGGSPSSASRSRSRGDVSASHLSSNANHTSSNVGAKRRNQRIVDLDRSPTKPSGKDDTTMTDSDRIKQAALAGDTTGAMESPDAKRATTQTQDSPQTALTSAPTLTTGREAPNAFAAHSAMLFALPSGASAGEGQQQGEGISPSKQRTWTSRNIQGTSTLGRNAGRTARPSAAGLFGGSPTKSTVSGNDGIAIARQRIARPGTGSSAALARRSRVTASLYDPDMSSVSVTDVAGSGAGSGHGREGGGSAETAPSAPTAAGALGAGMRSEAFRRRIEALKNEVGDDWLRLLARGGGPMAVDSGPGTENHDDGNTNTNSNSASNGNGHGNGHSHGHGHDHGNGNGNPTDSLPSTPLKQVRPKKSKKRLAASGMTQTSSAGTGAGLSGITGRVREAKIT</sequence>
<dbReference type="GO" id="GO:0005737">
    <property type="term" value="C:cytoplasm"/>
    <property type="evidence" value="ECO:0007669"/>
    <property type="project" value="UniProtKB-SubCell"/>
</dbReference>
<keyword evidence="4" id="KW-0677">Repeat</keyword>
<dbReference type="SMART" id="SM00369">
    <property type="entry name" value="LRR_TYP"/>
    <property type="match status" value="4"/>
</dbReference>
<organism evidence="6 7">
    <name type="scientific">Testicularia cyperi</name>
    <dbReference type="NCBI Taxonomy" id="1882483"/>
    <lineage>
        <taxon>Eukaryota</taxon>
        <taxon>Fungi</taxon>
        <taxon>Dikarya</taxon>
        <taxon>Basidiomycota</taxon>
        <taxon>Ustilaginomycotina</taxon>
        <taxon>Ustilaginomycetes</taxon>
        <taxon>Ustilaginales</taxon>
        <taxon>Anthracoideaceae</taxon>
        <taxon>Testicularia</taxon>
    </lineage>
</organism>
<dbReference type="SUPFAM" id="SSF52058">
    <property type="entry name" value="L domain-like"/>
    <property type="match status" value="1"/>
</dbReference>
<dbReference type="PROSITE" id="PS51450">
    <property type="entry name" value="LRR"/>
    <property type="match status" value="2"/>
</dbReference>
<evidence type="ECO:0000256" key="2">
    <source>
        <dbReference type="ARBA" id="ARBA00022490"/>
    </source>
</evidence>
<reference evidence="6 7" key="1">
    <citation type="journal article" date="2018" name="Mol. Biol. Evol.">
        <title>Broad Genomic Sampling Reveals a Smut Pathogenic Ancestry of the Fungal Clade Ustilaginomycotina.</title>
        <authorList>
            <person name="Kijpornyongpan T."/>
            <person name="Mondo S.J."/>
            <person name="Barry K."/>
            <person name="Sandor L."/>
            <person name="Lee J."/>
            <person name="Lipzen A."/>
            <person name="Pangilinan J."/>
            <person name="LaButti K."/>
            <person name="Hainaut M."/>
            <person name="Henrissat B."/>
            <person name="Grigoriev I.V."/>
            <person name="Spatafora J.W."/>
            <person name="Aime M.C."/>
        </authorList>
    </citation>
    <scope>NUCLEOTIDE SEQUENCE [LARGE SCALE GENOMIC DNA]</scope>
    <source>
        <strain evidence="6 7">MCA 3645</strain>
    </source>
</reference>
<dbReference type="STRING" id="1882483.A0A317XVF4"/>
<name>A0A317XVF4_9BASI</name>
<feature type="region of interest" description="Disordered" evidence="5">
    <location>
        <begin position="863"/>
        <end position="962"/>
    </location>
</feature>
<feature type="compositionally biased region" description="Polar residues" evidence="5">
    <location>
        <begin position="587"/>
        <end position="599"/>
    </location>
</feature>
<evidence type="ECO:0000256" key="1">
    <source>
        <dbReference type="ARBA" id="ARBA00004496"/>
    </source>
</evidence>
<feature type="region of interest" description="Disordered" evidence="5">
    <location>
        <begin position="278"/>
        <end position="323"/>
    </location>
</feature>
<feature type="compositionally biased region" description="Low complexity" evidence="5">
    <location>
        <begin position="815"/>
        <end position="829"/>
    </location>
</feature>
<keyword evidence="3" id="KW-0433">Leucine-rich repeat</keyword>
<evidence type="ECO:0000256" key="5">
    <source>
        <dbReference type="SAM" id="MobiDB-lite"/>
    </source>
</evidence>
<accession>A0A317XVF4</accession>
<feature type="compositionally biased region" description="Low complexity" evidence="5">
    <location>
        <begin position="571"/>
        <end position="586"/>
    </location>
</feature>
<feature type="compositionally biased region" description="Low complexity" evidence="5">
    <location>
        <begin position="40"/>
        <end position="50"/>
    </location>
</feature>
<feature type="region of interest" description="Disordered" evidence="5">
    <location>
        <begin position="518"/>
        <end position="672"/>
    </location>
</feature>
<dbReference type="Gene3D" id="3.80.10.10">
    <property type="entry name" value="Ribonuclease Inhibitor"/>
    <property type="match status" value="1"/>
</dbReference>
<protein>
    <submittedName>
        <fullName evidence="6">L domain-like protein</fullName>
    </submittedName>
</protein>
<dbReference type="PANTHER" id="PTHR15454:SF69">
    <property type="entry name" value="SERINE_THREONINE-PROTEIN KINASE 11-INTERACTING PROTEIN"/>
    <property type="match status" value="1"/>
</dbReference>
<feature type="compositionally biased region" description="Polar residues" evidence="5">
    <location>
        <begin position="911"/>
        <end position="920"/>
    </location>
</feature>
<dbReference type="OrthoDB" id="676979at2759"/>
<evidence type="ECO:0000256" key="3">
    <source>
        <dbReference type="ARBA" id="ARBA00022614"/>
    </source>
</evidence>
<evidence type="ECO:0000256" key="4">
    <source>
        <dbReference type="ARBA" id="ARBA00022737"/>
    </source>
</evidence>
<dbReference type="EMBL" id="KZ819189">
    <property type="protein sequence ID" value="PWZ02062.1"/>
    <property type="molecule type" value="Genomic_DNA"/>
</dbReference>
<dbReference type="InterPro" id="IPR003591">
    <property type="entry name" value="Leu-rich_rpt_typical-subtyp"/>
</dbReference>
<feature type="compositionally biased region" description="Low complexity" evidence="5">
    <location>
        <begin position="878"/>
        <end position="889"/>
    </location>
</feature>